<keyword evidence="4 7" id="KW-1133">Transmembrane helix</keyword>
<gene>
    <name evidence="10" type="ORF">HNR13_004185</name>
</gene>
<feature type="transmembrane region" description="Helical" evidence="7">
    <location>
        <begin position="21"/>
        <end position="43"/>
    </location>
</feature>
<accession>A0A853CZ89</accession>
<protein>
    <submittedName>
        <fullName evidence="10">Putative ABC transport system permease protein</fullName>
    </submittedName>
</protein>
<dbReference type="Pfam" id="PF02687">
    <property type="entry name" value="FtsX"/>
    <property type="match status" value="1"/>
</dbReference>
<feature type="transmembrane region" description="Helical" evidence="7">
    <location>
        <begin position="286"/>
        <end position="311"/>
    </location>
</feature>
<evidence type="ECO:0000256" key="7">
    <source>
        <dbReference type="SAM" id="Phobius"/>
    </source>
</evidence>
<feature type="transmembrane region" description="Helical" evidence="7">
    <location>
        <begin position="339"/>
        <end position="364"/>
    </location>
</feature>
<evidence type="ECO:0000256" key="1">
    <source>
        <dbReference type="ARBA" id="ARBA00004651"/>
    </source>
</evidence>
<evidence type="ECO:0000256" key="5">
    <source>
        <dbReference type="ARBA" id="ARBA00023136"/>
    </source>
</evidence>
<dbReference type="Pfam" id="PF12704">
    <property type="entry name" value="MacB_PCD"/>
    <property type="match status" value="1"/>
</dbReference>
<dbReference type="InterPro" id="IPR050250">
    <property type="entry name" value="Macrolide_Exporter_MacB"/>
</dbReference>
<comment type="caution">
    <text evidence="10">The sequence shown here is derived from an EMBL/GenBank/DDBJ whole genome shotgun (WGS) entry which is preliminary data.</text>
</comment>
<dbReference type="InterPro" id="IPR003838">
    <property type="entry name" value="ABC3_permease_C"/>
</dbReference>
<dbReference type="PANTHER" id="PTHR30572">
    <property type="entry name" value="MEMBRANE COMPONENT OF TRANSPORTER-RELATED"/>
    <property type="match status" value="1"/>
</dbReference>
<feature type="transmembrane region" description="Helical" evidence="7">
    <location>
        <begin position="370"/>
        <end position="393"/>
    </location>
</feature>
<evidence type="ECO:0000256" key="3">
    <source>
        <dbReference type="ARBA" id="ARBA00022692"/>
    </source>
</evidence>
<evidence type="ECO:0000256" key="6">
    <source>
        <dbReference type="ARBA" id="ARBA00038076"/>
    </source>
</evidence>
<reference evidence="10 11" key="1">
    <citation type="submission" date="2020-07" db="EMBL/GenBank/DDBJ databases">
        <title>Sequencing the genomes of 1000 actinobacteria strains.</title>
        <authorList>
            <person name="Klenk H.-P."/>
        </authorList>
    </citation>
    <scope>NUCLEOTIDE SEQUENCE [LARGE SCALE GENOMIC DNA]</scope>
    <source>
        <strain evidence="10 11">DSM 15165</strain>
    </source>
</reference>
<feature type="domain" description="ABC3 transporter permease C-terminal" evidence="8">
    <location>
        <begin position="291"/>
        <end position="402"/>
    </location>
</feature>
<evidence type="ECO:0000259" key="9">
    <source>
        <dbReference type="Pfam" id="PF12704"/>
    </source>
</evidence>
<sequence>MNWAETFHSGWAAIRTHSLRSLLTVLGILIGIAAVILTVGLGLGTQKDVSAQISALGSNLLIVSPGSSTTAGGVRGGFGTGSTLTQADATALSSKVAAPDIASVAPVKTLSESLTAGSTNWTTSVSGATPDWLGVRARTMAAGSFFTAADERNSAPVVVLGPTTATELFGYTNVVGQSVDIGSQTFTIVGVLASAGSNSSSNLDDLAVIPLSTAQADLSNQTNAGTVSTIYLEASTPDTLSGAYQEADQILLNDHGITSAASADFTINSQQALVSTATSIYRTLTILLTGIAALSLLVGGIGVMNIMLVSVTERTREIGLRKALGAPQRAIRRQFLVEAGILGLAGGVAGVVLGSLTALVLPGLIGSSVIVSPVAILVSLVVALGIGVGFGVYPASRAARLAPIDALRTE</sequence>
<comment type="subcellular location">
    <subcellularLocation>
        <location evidence="1">Cell membrane</location>
        <topology evidence="1">Multi-pass membrane protein</topology>
    </subcellularLocation>
</comment>
<dbReference type="GO" id="GO:0022857">
    <property type="term" value="F:transmembrane transporter activity"/>
    <property type="evidence" value="ECO:0007669"/>
    <property type="project" value="TreeGrafter"/>
</dbReference>
<evidence type="ECO:0000256" key="2">
    <source>
        <dbReference type="ARBA" id="ARBA00022475"/>
    </source>
</evidence>
<evidence type="ECO:0000313" key="10">
    <source>
        <dbReference type="EMBL" id="NYJ25898.1"/>
    </source>
</evidence>
<evidence type="ECO:0000256" key="4">
    <source>
        <dbReference type="ARBA" id="ARBA00022989"/>
    </source>
</evidence>
<proteinExistence type="inferred from homology"/>
<organism evidence="10 11">
    <name type="scientific">Leifsonia shinshuensis</name>
    <dbReference type="NCBI Taxonomy" id="150026"/>
    <lineage>
        <taxon>Bacteria</taxon>
        <taxon>Bacillati</taxon>
        <taxon>Actinomycetota</taxon>
        <taxon>Actinomycetes</taxon>
        <taxon>Micrococcales</taxon>
        <taxon>Microbacteriaceae</taxon>
        <taxon>Leifsonia</taxon>
    </lineage>
</organism>
<dbReference type="Proteomes" id="UP000578352">
    <property type="component" value="Unassembled WGS sequence"/>
</dbReference>
<dbReference type="RefSeq" id="WP_179608859.1">
    <property type="nucleotide sequence ID" value="NZ_BAABEH010000001.1"/>
</dbReference>
<dbReference type="InterPro" id="IPR025857">
    <property type="entry name" value="MacB_PCD"/>
</dbReference>
<dbReference type="GO" id="GO:0005886">
    <property type="term" value="C:plasma membrane"/>
    <property type="evidence" value="ECO:0007669"/>
    <property type="project" value="UniProtKB-SubCell"/>
</dbReference>
<feature type="domain" description="MacB-like periplasmic core" evidence="9">
    <location>
        <begin position="21"/>
        <end position="249"/>
    </location>
</feature>
<keyword evidence="2" id="KW-1003">Cell membrane</keyword>
<evidence type="ECO:0000313" key="11">
    <source>
        <dbReference type="Proteomes" id="UP000578352"/>
    </source>
</evidence>
<dbReference type="AlphaFoldDB" id="A0A853CZ89"/>
<keyword evidence="3 7" id="KW-0812">Transmembrane</keyword>
<keyword evidence="5 7" id="KW-0472">Membrane</keyword>
<comment type="similarity">
    <text evidence="6">Belongs to the ABC-4 integral membrane protein family.</text>
</comment>
<evidence type="ECO:0000259" key="8">
    <source>
        <dbReference type="Pfam" id="PF02687"/>
    </source>
</evidence>
<dbReference type="PANTHER" id="PTHR30572:SF4">
    <property type="entry name" value="ABC TRANSPORTER PERMEASE YTRF"/>
    <property type="match status" value="1"/>
</dbReference>
<name>A0A853CZ89_9MICO</name>
<dbReference type="EMBL" id="JACCFL010000001">
    <property type="protein sequence ID" value="NYJ25898.1"/>
    <property type="molecule type" value="Genomic_DNA"/>
</dbReference>